<evidence type="ECO:0000256" key="4">
    <source>
        <dbReference type="ARBA" id="ARBA00012943"/>
    </source>
</evidence>
<keyword evidence="13 16" id="KW-0472">Membrane</keyword>
<evidence type="ECO:0000256" key="3">
    <source>
        <dbReference type="ARBA" id="ARBA00007919"/>
    </source>
</evidence>
<evidence type="ECO:0000256" key="6">
    <source>
        <dbReference type="ARBA" id="ARBA00022475"/>
    </source>
</evidence>
<feature type="domain" description="NADP transhydrogenase beta-like" evidence="18">
    <location>
        <begin position="8"/>
        <end position="463"/>
    </location>
</feature>
<reference evidence="19 20" key="1">
    <citation type="submission" date="2018-10" db="EMBL/GenBank/DDBJ databases">
        <title>Notoacmeibacter sp. M2BS9Y-3-1, whole genome shotgun sequence.</title>
        <authorList>
            <person name="Tuo L."/>
        </authorList>
    </citation>
    <scope>NUCLEOTIDE SEQUENCE [LARGE SCALE GENOMIC DNA]</scope>
    <source>
        <strain evidence="19 20">M2BS9Y-3-1</strain>
    </source>
</reference>
<evidence type="ECO:0000313" key="20">
    <source>
        <dbReference type="Proteomes" id="UP000281094"/>
    </source>
</evidence>
<feature type="transmembrane region" description="Helical" evidence="17">
    <location>
        <begin position="190"/>
        <end position="210"/>
    </location>
</feature>
<dbReference type="AlphaFoldDB" id="A0A3L7JFH6"/>
<keyword evidence="11 17" id="KW-1133">Transmembrane helix</keyword>
<evidence type="ECO:0000256" key="14">
    <source>
        <dbReference type="ARBA" id="ARBA00048202"/>
    </source>
</evidence>
<dbReference type="EMBL" id="RCWN01000001">
    <property type="protein sequence ID" value="RLQ89548.1"/>
    <property type="molecule type" value="Genomic_DNA"/>
</dbReference>
<dbReference type="GO" id="GO:0008750">
    <property type="term" value="F:proton-translocating NAD(P)+ transhydrogenase activity"/>
    <property type="evidence" value="ECO:0007669"/>
    <property type="project" value="UniProtKB-EC"/>
</dbReference>
<feature type="transmembrane region" description="Helical" evidence="17">
    <location>
        <begin position="58"/>
        <end position="77"/>
    </location>
</feature>
<protein>
    <recommendedName>
        <fullName evidence="5 16">NAD(P) transhydrogenase subunit beta</fullName>
        <ecNumber evidence="4 16">7.1.1.1</ecNumber>
    </recommendedName>
    <alternativeName>
        <fullName evidence="16">Nicotinamide nucleotide transhydrogenase subunit beta</fullName>
    </alternativeName>
</protein>
<keyword evidence="10 16" id="KW-1278">Translocase</keyword>
<evidence type="ECO:0000256" key="2">
    <source>
        <dbReference type="ARBA" id="ARBA00004429"/>
    </source>
</evidence>
<evidence type="ECO:0000256" key="11">
    <source>
        <dbReference type="ARBA" id="ARBA00022989"/>
    </source>
</evidence>
<gene>
    <name evidence="19" type="ORF">D8780_10000</name>
</gene>
<name>A0A3L7JFH6_9HYPH</name>
<proteinExistence type="inferred from homology"/>
<comment type="subcellular location">
    <subcellularLocation>
        <location evidence="2">Cell inner membrane</location>
        <topology evidence="2">Multi-pass membrane protein</topology>
    </subcellularLocation>
</comment>
<evidence type="ECO:0000256" key="17">
    <source>
        <dbReference type="SAM" id="Phobius"/>
    </source>
</evidence>
<evidence type="ECO:0000256" key="7">
    <source>
        <dbReference type="ARBA" id="ARBA00022519"/>
    </source>
</evidence>
<feature type="transmembrane region" description="Helical" evidence="17">
    <location>
        <begin position="36"/>
        <end position="52"/>
    </location>
</feature>
<dbReference type="EC" id="7.1.1.1" evidence="4 16"/>
<dbReference type="RefSeq" id="WP_121646506.1">
    <property type="nucleotide sequence ID" value="NZ_RCWN01000001.1"/>
</dbReference>
<organism evidence="19 20">
    <name type="scientific">Notoacmeibacter ruber</name>
    <dbReference type="NCBI Taxonomy" id="2670375"/>
    <lineage>
        <taxon>Bacteria</taxon>
        <taxon>Pseudomonadati</taxon>
        <taxon>Pseudomonadota</taxon>
        <taxon>Alphaproteobacteria</taxon>
        <taxon>Hyphomicrobiales</taxon>
        <taxon>Notoacmeibacteraceae</taxon>
        <taxon>Notoacmeibacter</taxon>
    </lineage>
</organism>
<comment type="similarity">
    <text evidence="3 16">Belongs to the PNT beta subunit family.</text>
</comment>
<dbReference type="PANTHER" id="PTHR44758:SF1">
    <property type="entry name" value="NAD(P) TRANSHYDROGENASE SUBUNIT BETA"/>
    <property type="match status" value="1"/>
</dbReference>
<keyword evidence="12 16" id="KW-0520">NAD</keyword>
<keyword evidence="8 17" id="KW-0812">Transmembrane</keyword>
<comment type="subunit">
    <text evidence="15">Complex of an alpha and a beta chain; in Rhodospirillum, the alpha chain seems to be made of two subunits.</text>
</comment>
<dbReference type="InterPro" id="IPR012136">
    <property type="entry name" value="NADH_DH_b"/>
</dbReference>
<evidence type="ECO:0000256" key="16">
    <source>
        <dbReference type="PIRNR" id="PIRNR000204"/>
    </source>
</evidence>
<keyword evidence="6 16" id="KW-1003">Cell membrane</keyword>
<feature type="transmembrane region" description="Helical" evidence="17">
    <location>
        <begin position="163"/>
        <end position="184"/>
    </location>
</feature>
<evidence type="ECO:0000256" key="1">
    <source>
        <dbReference type="ARBA" id="ARBA00003943"/>
    </source>
</evidence>
<evidence type="ECO:0000256" key="9">
    <source>
        <dbReference type="ARBA" id="ARBA00022857"/>
    </source>
</evidence>
<feature type="transmembrane region" description="Helical" evidence="17">
    <location>
        <begin position="89"/>
        <end position="110"/>
    </location>
</feature>
<evidence type="ECO:0000256" key="5">
    <source>
        <dbReference type="ARBA" id="ARBA00014581"/>
    </source>
</evidence>
<feature type="transmembrane region" description="Helical" evidence="17">
    <location>
        <begin position="130"/>
        <end position="151"/>
    </location>
</feature>
<evidence type="ECO:0000256" key="15">
    <source>
        <dbReference type="ARBA" id="ARBA00066047"/>
    </source>
</evidence>
<dbReference type="FunFam" id="3.40.50.1220:FF:000002">
    <property type="entry name" value="NAD(P) transhydrogenase subunit beta"/>
    <property type="match status" value="1"/>
</dbReference>
<evidence type="ECO:0000313" key="19">
    <source>
        <dbReference type="EMBL" id="RLQ89548.1"/>
    </source>
</evidence>
<accession>A0A3L7JFH6</accession>
<evidence type="ECO:0000256" key="8">
    <source>
        <dbReference type="ARBA" id="ARBA00022692"/>
    </source>
</evidence>
<comment type="function">
    <text evidence="1 16">The transhydrogenation between NADH and NADP is coupled to respiration and ATP hydrolysis and functions as a proton pump across the membrane.</text>
</comment>
<dbReference type="Pfam" id="PF02233">
    <property type="entry name" value="PNTB"/>
    <property type="match status" value="1"/>
</dbReference>
<dbReference type="InterPro" id="IPR034300">
    <property type="entry name" value="PNTB-like"/>
</dbReference>
<feature type="transmembrane region" description="Helical" evidence="17">
    <location>
        <begin position="6"/>
        <end position="24"/>
    </location>
</feature>
<keyword evidence="20" id="KW-1185">Reference proteome</keyword>
<dbReference type="GO" id="GO:0005886">
    <property type="term" value="C:plasma membrane"/>
    <property type="evidence" value="ECO:0007669"/>
    <property type="project" value="UniProtKB-SubCell"/>
</dbReference>
<dbReference type="GO" id="GO:0050661">
    <property type="term" value="F:NADP binding"/>
    <property type="evidence" value="ECO:0007669"/>
    <property type="project" value="InterPro"/>
</dbReference>
<dbReference type="Gene3D" id="3.40.50.1220">
    <property type="entry name" value="TPP-binding domain"/>
    <property type="match status" value="1"/>
</dbReference>
<dbReference type="PANTHER" id="PTHR44758">
    <property type="entry name" value="NAD(P) TRANSHYDROGENASE SUBUNIT BETA"/>
    <property type="match status" value="1"/>
</dbReference>
<dbReference type="InterPro" id="IPR029035">
    <property type="entry name" value="DHS-like_NAD/FAD-binding_dom"/>
</dbReference>
<sequence length="468" mass="48384">MGLNLAALLYLVSGVLFILALRGLSHPTTSRQGNTFGMVGMGIAILTTLLIAPPGLGGFLMIVLGLAIGGGAGAVIARRIPMTDMPQLVAAFHSLVGLAAVMVAAAALYAPESFGIGTVGDIHGQALVEMSIGVAIGAITFTGSIIAFLKLDGRMSGAPIMLPMRHVINAALALALVVLIVILVMSASPLVFWLIVAVSLALGVLIIIPIGGADMPVVVSMLNSYSGWAAAGIGFTLGNLALIITGALVGSSGAILSYIMCKGMNRSFISVILGGFGSDGGAATTGDDGIERTVKRGSADDAAFLMKNASKVIIVPGYGMAVAQAQHALREMADALKEEGVEVKYAIHPVAGRMPGHMNVLLAEANVPYDEVFELEDINSEFAQADVAYVIGANDVTNPSARDDKSSPIYGMPILDVDKARTCLFVKRSLGSGYAGIDNTLFYKDGTMMLLGDAKKMTEEIVKAMEGI</sequence>
<evidence type="ECO:0000256" key="10">
    <source>
        <dbReference type="ARBA" id="ARBA00022967"/>
    </source>
</evidence>
<evidence type="ECO:0000259" key="18">
    <source>
        <dbReference type="Pfam" id="PF02233"/>
    </source>
</evidence>
<keyword evidence="9 16" id="KW-0521">NADP</keyword>
<evidence type="ECO:0000256" key="13">
    <source>
        <dbReference type="ARBA" id="ARBA00023136"/>
    </source>
</evidence>
<keyword evidence="7 16" id="KW-0997">Cell inner membrane</keyword>
<evidence type="ECO:0000256" key="12">
    <source>
        <dbReference type="ARBA" id="ARBA00023027"/>
    </source>
</evidence>
<dbReference type="SUPFAM" id="SSF52467">
    <property type="entry name" value="DHS-like NAD/FAD-binding domain"/>
    <property type="match status" value="1"/>
</dbReference>
<comment type="caution">
    <text evidence="19">The sequence shown here is derived from an EMBL/GenBank/DDBJ whole genome shotgun (WGS) entry which is preliminary data.</text>
</comment>
<comment type="catalytic activity">
    <reaction evidence="14 16">
        <text>NAD(+) + NADPH + H(+)(in) = NADH + NADP(+) + H(+)(out)</text>
        <dbReference type="Rhea" id="RHEA:47992"/>
        <dbReference type="ChEBI" id="CHEBI:15378"/>
        <dbReference type="ChEBI" id="CHEBI:57540"/>
        <dbReference type="ChEBI" id="CHEBI:57783"/>
        <dbReference type="ChEBI" id="CHEBI:57945"/>
        <dbReference type="ChEBI" id="CHEBI:58349"/>
        <dbReference type="EC" id="7.1.1.1"/>
    </reaction>
</comment>
<dbReference type="Proteomes" id="UP000281094">
    <property type="component" value="Unassembled WGS sequence"/>
</dbReference>
<dbReference type="PIRSF" id="PIRSF000204">
    <property type="entry name" value="PNTB"/>
    <property type="match status" value="1"/>
</dbReference>